<dbReference type="Proteomes" id="UP000010798">
    <property type="component" value="Chromosome"/>
</dbReference>
<evidence type="ECO:0000313" key="3">
    <source>
        <dbReference type="Proteomes" id="UP000010798"/>
    </source>
</evidence>
<feature type="compositionally biased region" description="Low complexity" evidence="1">
    <location>
        <begin position="90"/>
        <end position="104"/>
    </location>
</feature>
<dbReference type="KEGG" id="saci:Sinac_0725"/>
<organism evidence="2 3">
    <name type="scientific">Singulisphaera acidiphila (strain ATCC BAA-1392 / DSM 18658 / VKM B-2454 / MOB10)</name>
    <dbReference type="NCBI Taxonomy" id="886293"/>
    <lineage>
        <taxon>Bacteria</taxon>
        <taxon>Pseudomonadati</taxon>
        <taxon>Planctomycetota</taxon>
        <taxon>Planctomycetia</taxon>
        <taxon>Isosphaerales</taxon>
        <taxon>Isosphaeraceae</taxon>
        <taxon>Singulisphaera</taxon>
    </lineage>
</organism>
<dbReference type="eggNOG" id="ENOG503353X">
    <property type="taxonomic scope" value="Bacteria"/>
</dbReference>
<keyword evidence="3" id="KW-1185">Reference proteome</keyword>
<dbReference type="RefSeq" id="WP_015244315.1">
    <property type="nucleotide sequence ID" value="NC_019892.1"/>
</dbReference>
<feature type="region of interest" description="Disordered" evidence="1">
    <location>
        <begin position="88"/>
        <end position="108"/>
    </location>
</feature>
<feature type="compositionally biased region" description="Polar residues" evidence="1">
    <location>
        <begin position="144"/>
        <end position="159"/>
    </location>
</feature>
<dbReference type="OrthoDB" id="214323at2"/>
<evidence type="ECO:0000256" key="1">
    <source>
        <dbReference type="SAM" id="MobiDB-lite"/>
    </source>
</evidence>
<dbReference type="HOGENOM" id="CLU_113730_3_1_0"/>
<dbReference type="AlphaFoldDB" id="L0D8D7"/>
<name>L0D8D7_SINAD</name>
<dbReference type="EMBL" id="CP003364">
    <property type="protein sequence ID" value="AGA25135.1"/>
    <property type="molecule type" value="Genomic_DNA"/>
</dbReference>
<proteinExistence type="predicted"/>
<evidence type="ECO:0008006" key="4">
    <source>
        <dbReference type="Google" id="ProtNLM"/>
    </source>
</evidence>
<protein>
    <recommendedName>
        <fullName evidence="4">Carboxypeptidase regulatory-like domain-containing protein</fullName>
    </recommendedName>
</protein>
<gene>
    <name evidence="2" type="ordered locus">Sinac_0725</name>
</gene>
<evidence type="ECO:0000313" key="2">
    <source>
        <dbReference type="EMBL" id="AGA25135.1"/>
    </source>
</evidence>
<feature type="region of interest" description="Disordered" evidence="1">
    <location>
        <begin position="144"/>
        <end position="165"/>
    </location>
</feature>
<reference evidence="2 3" key="1">
    <citation type="submission" date="2012-02" db="EMBL/GenBank/DDBJ databases">
        <title>Complete sequence of chromosome of Singulisphaera acidiphila DSM 18658.</title>
        <authorList>
            <consortium name="US DOE Joint Genome Institute (JGI-PGF)"/>
            <person name="Lucas S."/>
            <person name="Copeland A."/>
            <person name="Lapidus A."/>
            <person name="Glavina del Rio T."/>
            <person name="Dalin E."/>
            <person name="Tice H."/>
            <person name="Bruce D."/>
            <person name="Goodwin L."/>
            <person name="Pitluck S."/>
            <person name="Peters L."/>
            <person name="Ovchinnikova G."/>
            <person name="Chertkov O."/>
            <person name="Kyrpides N."/>
            <person name="Mavromatis K."/>
            <person name="Ivanova N."/>
            <person name="Brettin T."/>
            <person name="Detter J.C."/>
            <person name="Han C."/>
            <person name="Larimer F."/>
            <person name="Land M."/>
            <person name="Hauser L."/>
            <person name="Markowitz V."/>
            <person name="Cheng J.-F."/>
            <person name="Hugenholtz P."/>
            <person name="Woyke T."/>
            <person name="Wu D."/>
            <person name="Tindall B."/>
            <person name="Pomrenke H."/>
            <person name="Brambilla E."/>
            <person name="Klenk H.-P."/>
            <person name="Eisen J.A."/>
        </authorList>
    </citation>
    <scope>NUCLEOTIDE SEQUENCE [LARGE SCALE GENOMIC DNA]</scope>
    <source>
        <strain evidence="3">ATCC BAA-1392 / DSM 18658 / VKM B-2454 / MOB10</strain>
    </source>
</reference>
<accession>L0D8D7</accession>
<sequence length="165" mass="16740">MSTPRHASRNSLWLGLAGATLIAGCSASTDELPRQAVSGEVKLAGTPLKAGMIQFMPTAPGAATPGAAAVTDGKYAMSRSNGLVPGPYQVSVTSAPASSTAPSTDMMPGDPLPPAKEPIPSIYNAKTTLSATVTEAGPNSFNFELNATAPTTATSQTRSKSSKFK</sequence>
<dbReference type="PROSITE" id="PS51257">
    <property type="entry name" value="PROKAR_LIPOPROTEIN"/>
    <property type="match status" value="1"/>
</dbReference>